<gene>
    <name evidence="5" type="ORF">U0035_02900</name>
</gene>
<keyword evidence="6" id="KW-1185">Reference proteome</keyword>
<proteinExistence type="inferred from homology"/>
<keyword evidence="4" id="KW-0012">Acyltransferase</keyword>
<dbReference type="PANTHER" id="PTHR42811">
    <property type="entry name" value="SERINE ACETYLTRANSFERASE"/>
    <property type="match status" value="1"/>
</dbReference>
<protein>
    <submittedName>
        <fullName evidence="5">Serine acetyltransferase</fullName>
    </submittedName>
</protein>
<dbReference type="InterPro" id="IPR018357">
    <property type="entry name" value="Hexapep_transf_CS"/>
</dbReference>
<reference evidence="5 6" key="1">
    <citation type="submission" date="2023-12" db="EMBL/GenBank/DDBJ databases">
        <title>Genome sequencing and assembly of bacterial species from a model synthetic community.</title>
        <authorList>
            <person name="Hogle S.L."/>
        </authorList>
    </citation>
    <scope>NUCLEOTIDE SEQUENCE [LARGE SCALE GENOMIC DNA]</scope>
    <source>
        <strain evidence="5 6">HAMBI_3031</strain>
    </source>
</reference>
<sequence length="183" mass="20486">MNKIIESDLYRYGGLKGVKGFLKGLFKTAGFRYMYYLRQAKKSKKYTPRWFVFILLLHRCSRRYGYQIPYNTEIGEGFYIGHFGTIVINSKARIGKNCNIAHLVTIGQANRGKLRGYPTISDNVWIGTGAVIVGNIHVGSNVLIAPNSYVNVDVPSNSIVVGNPCKIVSKENPCEGYITNILN</sequence>
<evidence type="ECO:0000256" key="4">
    <source>
        <dbReference type="ARBA" id="ARBA00023315"/>
    </source>
</evidence>
<organism evidence="5 6">
    <name type="scientific">Niabella yanshanensis</name>
    <dbReference type="NCBI Taxonomy" id="577386"/>
    <lineage>
        <taxon>Bacteria</taxon>
        <taxon>Pseudomonadati</taxon>
        <taxon>Bacteroidota</taxon>
        <taxon>Chitinophagia</taxon>
        <taxon>Chitinophagales</taxon>
        <taxon>Chitinophagaceae</taxon>
        <taxon>Niabella</taxon>
    </lineage>
</organism>
<keyword evidence="3" id="KW-0677">Repeat</keyword>
<evidence type="ECO:0000313" key="6">
    <source>
        <dbReference type="Proteomes" id="UP001325680"/>
    </source>
</evidence>
<dbReference type="InterPro" id="IPR045304">
    <property type="entry name" value="LbH_SAT"/>
</dbReference>
<dbReference type="EMBL" id="CP139960">
    <property type="protein sequence ID" value="WQD39095.1"/>
    <property type="molecule type" value="Genomic_DNA"/>
</dbReference>
<evidence type="ECO:0000256" key="2">
    <source>
        <dbReference type="ARBA" id="ARBA00022679"/>
    </source>
</evidence>
<evidence type="ECO:0000256" key="1">
    <source>
        <dbReference type="ARBA" id="ARBA00007274"/>
    </source>
</evidence>
<accession>A0ABZ0W746</accession>
<dbReference type="InterPro" id="IPR011004">
    <property type="entry name" value="Trimer_LpxA-like_sf"/>
</dbReference>
<dbReference type="InterPro" id="IPR001451">
    <property type="entry name" value="Hexapep"/>
</dbReference>
<comment type="similarity">
    <text evidence="1">Belongs to the transferase hexapeptide repeat family.</text>
</comment>
<evidence type="ECO:0000313" key="5">
    <source>
        <dbReference type="EMBL" id="WQD39095.1"/>
    </source>
</evidence>
<keyword evidence="2" id="KW-0808">Transferase</keyword>
<dbReference type="RefSeq" id="WP_114793146.1">
    <property type="nucleotide sequence ID" value="NZ_CP139960.1"/>
</dbReference>
<dbReference type="CDD" id="cd03354">
    <property type="entry name" value="LbH_SAT"/>
    <property type="match status" value="1"/>
</dbReference>
<dbReference type="Pfam" id="PF00132">
    <property type="entry name" value="Hexapep"/>
    <property type="match status" value="1"/>
</dbReference>
<dbReference type="SUPFAM" id="SSF51161">
    <property type="entry name" value="Trimeric LpxA-like enzymes"/>
    <property type="match status" value="1"/>
</dbReference>
<name>A0ABZ0W746_9BACT</name>
<evidence type="ECO:0000256" key="3">
    <source>
        <dbReference type="ARBA" id="ARBA00022737"/>
    </source>
</evidence>
<dbReference type="PROSITE" id="PS00101">
    <property type="entry name" value="HEXAPEP_TRANSFERASES"/>
    <property type="match status" value="1"/>
</dbReference>
<dbReference type="Gene3D" id="2.160.10.10">
    <property type="entry name" value="Hexapeptide repeat proteins"/>
    <property type="match status" value="1"/>
</dbReference>
<dbReference type="Proteomes" id="UP001325680">
    <property type="component" value="Chromosome"/>
</dbReference>